<gene>
    <name evidence="2" type="ORF">F8O04_04310</name>
</gene>
<dbReference type="InterPro" id="IPR029068">
    <property type="entry name" value="Glyas_Bleomycin-R_OHBP_Dase"/>
</dbReference>
<feature type="domain" description="VOC" evidence="1">
    <location>
        <begin position="4"/>
        <end position="121"/>
    </location>
</feature>
<dbReference type="Gene3D" id="3.30.720.120">
    <property type="match status" value="1"/>
</dbReference>
<dbReference type="Pfam" id="PF00903">
    <property type="entry name" value="Glyoxalase"/>
    <property type="match status" value="1"/>
</dbReference>
<dbReference type="SUPFAM" id="SSF54593">
    <property type="entry name" value="Glyoxalase/Bleomycin resistance protein/Dihydroxybiphenyl dioxygenase"/>
    <property type="match status" value="1"/>
</dbReference>
<protein>
    <submittedName>
        <fullName evidence="2">Glyoxalase</fullName>
    </submittedName>
</protein>
<dbReference type="OrthoDB" id="9798201at2"/>
<evidence type="ECO:0000313" key="2">
    <source>
        <dbReference type="EMBL" id="KAB1649492.1"/>
    </source>
</evidence>
<reference evidence="2 3" key="1">
    <citation type="submission" date="2019-09" db="EMBL/GenBank/DDBJ databases">
        <title>Phylogeny of genus Pseudoclavibacter and closely related genus.</title>
        <authorList>
            <person name="Li Y."/>
        </authorList>
    </citation>
    <scope>NUCLEOTIDE SEQUENCE [LARGE SCALE GENOMIC DNA]</scope>
    <source>
        <strain evidence="2 3">EGI 60007</strain>
    </source>
</reference>
<dbReference type="PROSITE" id="PS51819">
    <property type="entry name" value="VOC"/>
    <property type="match status" value="1"/>
</dbReference>
<dbReference type="Proteomes" id="UP000431744">
    <property type="component" value="Unassembled WGS sequence"/>
</dbReference>
<dbReference type="Gene3D" id="3.30.720.110">
    <property type="match status" value="1"/>
</dbReference>
<sequence length="135" mass="14989">MSVTSIYPVLMSRDVDGASAFYRDVFGFEVTFEADWYVSLRLGSHELAFVDARHASVPEGYAERIAGVIVNLEVDDVAAVHERVVREHGLEPVLALRDEAFGQRHFIVEGPERVLVDVIQPIEPSPEFAAAYSQA</sequence>
<dbReference type="RefSeq" id="WP_158028082.1">
    <property type="nucleotide sequence ID" value="NZ_BMHG01000001.1"/>
</dbReference>
<organism evidence="2 3">
    <name type="scientific">Pseudoclavibacter endophyticus</name>
    <dbReference type="NCBI Taxonomy" id="1778590"/>
    <lineage>
        <taxon>Bacteria</taxon>
        <taxon>Bacillati</taxon>
        <taxon>Actinomycetota</taxon>
        <taxon>Actinomycetes</taxon>
        <taxon>Micrococcales</taxon>
        <taxon>Microbacteriaceae</taxon>
        <taxon>Pseudoclavibacter</taxon>
    </lineage>
</organism>
<keyword evidence="3" id="KW-1185">Reference proteome</keyword>
<proteinExistence type="predicted"/>
<evidence type="ECO:0000313" key="3">
    <source>
        <dbReference type="Proteomes" id="UP000431744"/>
    </source>
</evidence>
<evidence type="ECO:0000259" key="1">
    <source>
        <dbReference type="PROSITE" id="PS51819"/>
    </source>
</evidence>
<dbReference type="EMBL" id="WBJY01000001">
    <property type="protein sequence ID" value="KAB1649492.1"/>
    <property type="molecule type" value="Genomic_DNA"/>
</dbReference>
<dbReference type="AlphaFoldDB" id="A0A6H9WF08"/>
<accession>A0A6H9WF08</accession>
<dbReference type="InterPro" id="IPR037523">
    <property type="entry name" value="VOC_core"/>
</dbReference>
<name>A0A6H9WF08_9MICO</name>
<dbReference type="InterPro" id="IPR004360">
    <property type="entry name" value="Glyas_Fos-R_dOase_dom"/>
</dbReference>
<comment type="caution">
    <text evidence="2">The sequence shown here is derived from an EMBL/GenBank/DDBJ whole genome shotgun (WGS) entry which is preliminary data.</text>
</comment>